<dbReference type="Proteomes" id="UP001152797">
    <property type="component" value="Unassembled WGS sequence"/>
</dbReference>
<dbReference type="CDD" id="cd09272">
    <property type="entry name" value="RNase_HI_RT_Ty1"/>
    <property type="match status" value="1"/>
</dbReference>
<dbReference type="GO" id="GO:0003676">
    <property type="term" value="F:nucleic acid binding"/>
    <property type="evidence" value="ECO:0007669"/>
    <property type="project" value="InterPro"/>
</dbReference>
<feature type="region of interest" description="Disordered" evidence="1">
    <location>
        <begin position="81"/>
        <end position="122"/>
    </location>
</feature>
<feature type="domain" description="Reverse transcriptase Ty1/copia-type" evidence="2">
    <location>
        <begin position="548"/>
        <end position="792"/>
    </location>
</feature>
<evidence type="ECO:0000313" key="5">
    <source>
        <dbReference type="EMBL" id="CAL4793185.1"/>
    </source>
</evidence>
<evidence type="ECO:0000256" key="1">
    <source>
        <dbReference type="SAM" id="MobiDB-lite"/>
    </source>
</evidence>
<dbReference type="EMBL" id="CAMXCT030003713">
    <property type="protein sequence ID" value="CAL4793185.1"/>
    <property type="molecule type" value="Genomic_DNA"/>
</dbReference>
<accession>A0A9P1D7Y1</accession>
<feature type="region of interest" description="Disordered" evidence="1">
    <location>
        <begin position="1198"/>
        <end position="1256"/>
    </location>
</feature>
<evidence type="ECO:0000259" key="2">
    <source>
        <dbReference type="Pfam" id="PF07727"/>
    </source>
</evidence>
<keyword evidence="5" id="KW-0378">Hydrolase</keyword>
<name>A0A9P1D7Y1_9DINO</name>
<dbReference type="OrthoDB" id="437812at2759"/>
<sequence>MTSFEQGAYGHVKPKPTTFGHNIKGFELLHGGKAPREKDSQVAWKDRPLQDRIAESSTWSEWAPGVKAALVEGLRRNLTPLTTGRCHHGALGSAEEAPRDSMSDNSRPTGIQEDGVDGDVEDGELPRLEVELEEEQGEVDDRALERAKTSYNSWMRLVEQCKQVKVKTLTFVEVVSSRATGHIMEGLGKIYSKIRSLGLPVLRLHADRARELTSKSVQAWCHSRDIITTYTTGSDWKSNGRAENEIGIVKRHAKVLMKAHNVAEELWPILVRHAGERRLRWQLQQVGYPVPELLPFNTKVFVKRKSWNERYAAWRWERARGCIMGPDPWSSLTSGGYCVQLEDGKFLASTDVVVENAELGDQAAVDLVVQERFHEARDQHLAEAPRRRLRFKQGAPQISRLELDSNSGEDLHKKYGGDVEDKEEEKRLLHMHGAISQLLSEECILVDDMNIDHAACVPILSMLAHQKLDLEMHLRVMDLDKKVHDEAENFLVTKTIATEQVYKEWDEWKEAMLNEYRSIVEEKKAVRQVSRAEAQRWACESGIKYEELPSKVVFTRKMGGKRKVRACICGNYEDEVATSTYAGGCDASQIRSVVRHASLKQWAIHCTDIKCAFLNAERKDRTKLIGMSIPHIYIKLGMASHQDIWLVDAAMYGLVTSPRDWADHRDSVIPSMVWHRDEAEKKWKGSFHRAADQHLWHLRETCLETGEVKNCGIMAIYVDDVLLAAEHRVATSALEAIASIWECSKPEEATLQQSVTFCGFEIQQNDREDGGGYRLHQQSYEAELTKKWEVEEVRQQLDFKLPLPEEEAEFQKSEDHDLIRRAQACTGALLWLATRTRPEISLGVSAMSRLCTKAPDITISIGLRIMAYLRRPTMGLIYAEHPGPAHGERDQLGLPRCERTIEAFSDISYASTKGYRSVQGQVYYYAGAPIMWNTNRQPFPTQSTAESELVSLCEALVGGRATAALIAAIRDEPEEHLIKRLWGDNAAAISLATGEGQGSWRTRHLRIRAAILRSALQQKEWHLGHLKGTELVADSFTKIVNGAAFERALQDLCVKASTQKPRADGGGCGDQLGAKVAMIIGATLLSGAAATDEAEKEDELSWFWTIGLILMGVGAVYVSSLLARSGIWLSNRLLGSSGDLCGQQDHGQATPPRLQMLQYSSSEEETERPRGPRQEDINYAASVDMGELQAMVDRSRIIQADPHNKMHGRRVEDWQDSEEEAPKRAVRIHTSDQLPRRRKKKNKEKKVERTESDEERLIERARRAMLETTGNLYGASSSMSRVTRSGSGKGARGLISSSQGMSSQSGSSSASHHQDRLASSQNMPSSSGLQAAAVGSRALNMPSRSGSSIAAAAPGAMSNSAPSQSGSTGDHAALAEGGSVSQANPWNSFQMQYSGRHWGTEKMRAEYWRFGATGVKPK</sequence>
<gene>
    <name evidence="3" type="ORF">C1SCF055_LOCUS31560</name>
</gene>
<proteinExistence type="predicted"/>
<dbReference type="Pfam" id="PF07727">
    <property type="entry name" value="RVT_2"/>
    <property type="match status" value="1"/>
</dbReference>
<feature type="region of interest" description="Disordered" evidence="1">
    <location>
        <begin position="1269"/>
        <end position="1386"/>
    </location>
</feature>
<feature type="compositionally biased region" description="Low complexity" evidence="1">
    <location>
        <begin position="1276"/>
        <end position="1286"/>
    </location>
</feature>
<keyword evidence="6" id="KW-1185">Reference proteome</keyword>
<feature type="compositionally biased region" description="Polar residues" evidence="1">
    <location>
        <begin position="1317"/>
        <end position="1329"/>
    </location>
</feature>
<reference evidence="3" key="1">
    <citation type="submission" date="2022-10" db="EMBL/GenBank/DDBJ databases">
        <authorList>
            <person name="Chen Y."/>
            <person name="Dougan E. K."/>
            <person name="Chan C."/>
            <person name="Rhodes N."/>
            <person name="Thang M."/>
        </authorList>
    </citation>
    <scope>NUCLEOTIDE SEQUENCE</scope>
</reference>
<dbReference type="Gene3D" id="3.30.420.10">
    <property type="entry name" value="Ribonuclease H-like superfamily/Ribonuclease H"/>
    <property type="match status" value="1"/>
</dbReference>
<evidence type="ECO:0000313" key="4">
    <source>
        <dbReference type="EMBL" id="CAL1159248.1"/>
    </source>
</evidence>
<feature type="compositionally biased region" description="Basic and acidic residues" evidence="1">
    <location>
        <begin position="1245"/>
        <end position="1256"/>
    </location>
</feature>
<feature type="compositionally biased region" description="Low complexity" evidence="1">
    <location>
        <begin position="1296"/>
        <end position="1311"/>
    </location>
</feature>
<evidence type="ECO:0000313" key="6">
    <source>
        <dbReference type="Proteomes" id="UP001152797"/>
    </source>
</evidence>
<dbReference type="InterPro" id="IPR012337">
    <property type="entry name" value="RNaseH-like_sf"/>
</dbReference>
<dbReference type="EMBL" id="CAMXCT010003713">
    <property type="protein sequence ID" value="CAI4005873.1"/>
    <property type="molecule type" value="Genomic_DNA"/>
</dbReference>
<dbReference type="GO" id="GO:0006508">
    <property type="term" value="P:proteolysis"/>
    <property type="evidence" value="ECO:0007669"/>
    <property type="project" value="UniProtKB-KW"/>
</dbReference>
<reference evidence="4" key="2">
    <citation type="submission" date="2024-04" db="EMBL/GenBank/DDBJ databases">
        <authorList>
            <person name="Chen Y."/>
            <person name="Shah S."/>
            <person name="Dougan E. K."/>
            <person name="Thang M."/>
            <person name="Chan C."/>
        </authorList>
    </citation>
    <scope>NUCLEOTIDE SEQUENCE [LARGE SCALE GENOMIC DNA]</scope>
</reference>
<dbReference type="SUPFAM" id="SSF53098">
    <property type="entry name" value="Ribonuclease H-like"/>
    <property type="match status" value="1"/>
</dbReference>
<dbReference type="GO" id="GO:0008233">
    <property type="term" value="F:peptidase activity"/>
    <property type="evidence" value="ECO:0007669"/>
    <property type="project" value="UniProtKB-KW"/>
</dbReference>
<evidence type="ECO:0000313" key="3">
    <source>
        <dbReference type="EMBL" id="CAI4005873.1"/>
    </source>
</evidence>
<dbReference type="InterPro" id="IPR013103">
    <property type="entry name" value="RVT_2"/>
</dbReference>
<organism evidence="3">
    <name type="scientific">Cladocopium goreaui</name>
    <dbReference type="NCBI Taxonomy" id="2562237"/>
    <lineage>
        <taxon>Eukaryota</taxon>
        <taxon>Sar</taxon>
        <taxon>Alveolata</taxon>
        <taxon>Dinophyceae</taxon>
        <taxon>Suessiales</taxon>
        <taxon>Symbiodiniaceae</taxon>
        <taxon>Cladocopium</taxon>
    </lineage>
</organism>
<dbReference type="EMBL" id="CAMXCT020003713">
    <property type="protein sequence ID" value="CAL1159248.1"/>
    <property type="molecule type" value="Genomic_DNA"/>
</dbReference>
<feature type="compositionally biased region" description="Low complexity" evidence="1">
    <location>
        <begin position="1342"/>
        <end position="1363"/>
    </location>
</feature>
<dbReference type="InterPro" id="IPR036397">
    <property type="entry name" value="RNaseH_sf"/>
</dbReference>
<protein>
    <submittedName>
        <fullName evidence="5">Copia protein (Gag-int-pol protein) [Cleaved into: Copia VLP protein Copia protease ]</fullName>
    </submittedName>
</protein>
<keyword evidence="5" id="KW-0645">Protease</keyword>
<comment type="caution">
    <text evidence="3">The sequence shown here is derived from an EMBL/GenBank/DDBJ whole genome shotgun (WGS) entry which is preliminary data.</text>
</comment>